<dbReference type="GeneID" id="37616924"/>
<proteinExistence type="predicted"/>
<dbReference type="PANTHER" id="PTHR36180">
    <property type="entry name" value="DNA-BINDING PROTEIN-RELATED-RELATED"/>
    <property type="match status" value="1"/>
</dbReference>
<dbReference type="EMBL" id="KU752557">
    <property type="protein sequence ID" value="AOW41388.1"/>
    <property type="molecule type" value="Genomic_DNA"/>
</dbReference>
<accession>A0A1D8QL76</accession>
<name>A0A1D8QL76_GVTN</name>
<sequence length="498" mass="58161">MDSTKLSFAGQDVMVYTLQSEGQKWFLANPFATILNYARSNKAVATHVSSQNQRLLCDLTKHGADDVIRAHHCGALTSSLHPQTKFINQAGLFELIQGSKTPKAQEFRQWVSSDLLPKLCNTGVYDMQTAPVEQQQQMMAVHQVTNNGTNAAWSLEDYQKNYKELATKSKVMLLEKDNEIMVKTNELMSNKMQTMELQHNYERQIMEYKNAIKEMEMRELRLQNAVADMQRKMSMTTIEFGVNALLAKDNIEENDELRANIQKVEGRVIPQMSSQPDKEHYTSFYLYSRNGDVYVIVMRVQLKTADYMEKIQKQLKSNILKRPRDVEKYEWLKYANRIIHEKTPNAISLWNKIKEIFGDICYGFKFESKSMNKFRFCTEQEIREKYRRDTQMCKDDKKHLKVQIDKFKSLGFDSEDDAVQKCWTQIPDATKRLKYMVDKVLKAIQDEVTPKHEAKRYDNVDYSVDQIVSAVNSYNRNFCNSYIHNLNIITRPIEDVKQ</sequence>
<feature type="domain" description="Bro-N" evidence="2">
    <location>
        <begin position="1"/>
        <end position="123"/>
    </location>
</feature>
<evidence type="ECO:0000256" key="1">
    <source>
        <dbReference type="SAM" id="Coils"/>
    </source>
</evidence>
<keyword evidence="1" id="KW-0175">Coiled coil</keyword>
<dbReference type="KEGG" id="vg:37616924"/>
<dbReference type="PANTHER" id="PTHR36180:SF2">
    <property type="entry name" value="BRO FAMILY PROTEIN"/>
    <property type="match status" value="1"/>
</dbReference>
<organism evidence="3 4">
    <name type="scientific">Trichoplusia ni granulovirus LBIV-12</name>
    <dbReference type="NCBI Taxonomy" id="1916701"/>
    <lineage>
        <taxon>Viruses</taxon>
        <taxon>Viruses incertae sedis</taxon>
        <taxon>Naldaviricetes</taxon>
        <taxon>Lefavirales</taxon>
        <taxon>Baculoviridae</taxon>
        <taxon>Betabaculovirus</taxon>
        <taxon>Betabaculovirus trini</taxon>
    </lineage>
</organism>
<dbReference type="Proteomes" id="UP000232707">
    <property type="component" value="Segment"/>
</dbReference>
<dbReference type="Pfam" id="PF02498">
    <property type="entry name" value="Bro-N"/>
    <property type="match status" value="1"/>
</dbReference>
<evidence type="ECO:0000313" key="4">
    <source>
        <dbReference type="Proteomes" id="UP000232707"/>
    </source>
</evidence>
<evidence type="ECO:0000259" key="2">
    <source>
        <dbReference type="PROSITE" id="PS51750"/>
    </source>
</evidence>
<dbReference type="SMART" id="SM01040">
    <property type="entry name" value="Bro-N"/>
    <property type="match status" value="1"/>
</dbReference>
<protein>
    <submittedName>
        <fullName evidence="3">Bro</fullName>
    </submittedName>
</protein>
<keyword evidence="4" id="KW-1185">Reference proteome</keyword>
<evidence type="ECO:0000313" key="3">
    <source>
        <dbReference type="EMBL" id="AOW41388.1"/>
    </source>
</evidence>
<reference evidence="3 4" key="1">
    <citation type="submission" date="2016-02" db="EMBL/GenBank/DDBJ databases">
        <title>Genome sequence of a new Betabaculovirus TnGV isolated from the cabagge looper Trichoplusia ni (Lepidoptera: Noctuidae).</title>
        <authorList>
            <person name="Del Rincon-Castro M.C."/>
            <person name="Bivian-Hernandez Mdl.A."/>
            <person name="Lopez-Tlacomulco J.J."/>
            <person name="Ibarra J.E."/>
        </authorList>
    </citation>
    <scope>NUCLEOTIDE SEQUENCE [LARGE SCALE GENOMIC DNA]</scope>
    <source>
        <strain evidence="3">LBIV-12</strain>
    </source>
</reference>
<feature type="coiled-coil region" evidence="1">
    <location>
        <begin position="198"/>
        <end position="267"/>
    </location>
</feature>
<dbReference type="InterPro" id="IPR003497">
    <property type="entry name" value="BRO_N_domain"/>
</dbReference>
<dbReference type="PROSITE" id="PS51750">
    <property type="entry name" value="BRO_N"/>
    <property type="match status" value="1"/>
</dbReference>
<dbReference type="RefSeq" id="YP_009506119.1">
    <property type="nucleotide sequence ID" value="NC_038375.1"/>
</dbReference>